<dbReference type="Proteomes" id="UP001157502">
    <property type="component" value="Chromosome 5"/>
</dbReference>
<proteinExistence type="predicted"/>
<dbReference type="EMBL" id="CM055732">
    <property type="protein sequence ID" value="KAJ8012237.1"/>
    <property type="molecule type" value="Genomic_DNA"/>
</dbReference>
<gene>
    <name evidence="1" type="ORF">DPEC_G00066600</name>
</gene>
<evidence type="ECO:0000313" key="2">
    <source>
        <dbReference type="Proteomes" id="UP001157502"/>
    </source>
</evidence>
<evidence type="ECO:0000313" key="1">
    <source>
        <dbReference type="EMBL" id="KAJ8012237.1"/>
    </source>
</evidence>
<protein>
    <submittedName>
        <fullName evidence="1">Uncharacterized protein</fullName>
    </submittedName>
</protein>
<reference evidence="1" key="1">
    <citation type="submission" date="2021-05" db="EMBL/GenBank/DDBJ databases">
        <authorList>
            <person name="Pan Q."/>
            <person name="Jouanno E."/>
            <person name="Zahm M."/>
            <person name="Klopp C."/>
            <person name="Cabau C."/>
            <person name="Louis A."/>
            <person name="Berthelot C."/>
            <person name="Parey E."/>
            <person name="Roest Crollius H."/>
            <person name="Montfort J."/>
            <person name="Robinson-Rechavi M."/>
            <person name="Bouchez O."/>
            <person name="Lampietro C."/>
            <person name="Lopez Roques C."/>
            <person name="Donnadieu C."/>
            <person name="Postlethwait J."/>
            <person name="Bobe J."/>
            <person name="Dillon D."/>
            <person name="Chandos A."/>
            <person name="von Hippel F."/>
            <person name="Guiguen Y."/>
        </authorList>
    </citation>
    <scope>NUCLEOTIDE SEQUENCE</scope>
    <source>
        <strain evidence="1">YG-Jan2019</strain>
    </source>
</reference>
<accession>A0ACC2H8Z2</accession>
<comment type="caution">
    <text evidence="1">The sequence shown here is derived from an EMBL/GenBank/DDBJ whole genome shotgun (WGS) entry which is preliminary data.</text>
</comment>
<name>A0ACC2H8Z2_DALPE</name>
<keyword evidence="2" id="KW-1185">Reference proteome</keyword>
<organism evidence="1 2">
    <name type="scientific">Dallia pectoralis</name>
    <name type="common">Alaska blackfish</name>
    <dbReference type="NCBI Taxonomy" id="75939"/>
    <lineage>
        <taxon>Eukaryota</taxon>
        <taxon>Metazoa</taxon>
        <taxon>Chordata</taxon>
        <taxon>Craniata</taxon>
        <taxon>Vertebrata</taxon>
        <taxon>Euteleostomi</taxon>
        <taxon>Actinopterygii</taxon>
        <taxon>Neopterygii</taxon>
        <taxon>Teleostei</taxon>
        <taxon>Protacanthopterygii</taxon>
        <taxon>Esociformes</taxon>
        <taxon>Umbridae</taxon>
        <taxon>Dallia</taxon>
    </lineage>
</organism>
<sequence length="97" mass="10473">MFPLDKTHLCRGPGHATQTGFSLSVCQAARDPPRHSPQPQSSRTLACPALCPSQRSLVRTRAGVLSPLWLLRGDSLSGAHVIRLLNLMGRATCKDNS</sequence>